<dbReference type="RefSeq" id="WP_284485954.1">
    <property type="nucleotide sequence ID" value="NZ_JASNJE010000015.1"/>
</dbReference>
<evidence type="ECO:0000313" key="2">
    <source>
        <dbReference type="EMBL" id="MDK3074019.1"/>
    </source>
</evidence>
<dbReference type="SUPFAM" id="SSF51695">
    <property type="entry name" value="PLC-like phosphodiesterases"/>
    <property type="match status" value="1"/>
</dbReference>
<dbReference type="EMBL" id="JASNJE010000015">
    <property type="protein sequence ID" value="MDK3074019.1"/>
    <property type="molecule type" value="Genomic_DNA"/>
</dbReference>
<dbReference type="InterPro" id="IPR017946">
    <property type="entry name" value="PLC-like_Pdiesterase_TIM-brl"/>
</dbReference>
<keyword evidence="3" id="KW-1185">Reference proteome</keyword>
<dbReference type="Pfam" id="PF03009">
    <property type="entry name" value="GDPD"/>
    <property type="match status" value="1"/>
</dbReference>
<comment type="caution">
    <text evidence="2">The sequence shown here is derived from an EMBL/GenBank/DDBJ whole genome shotgun (WGS) entry which is preliminary data.</text>
</comment>
<dbReference type="Proteomes" id="UP001227126">
    <property type="component" value="Unassembled WGS sequence"/>
</dbReference>
<dbReference type="Gene3D" id="3.20.20.190">
    <property type="entry name" value="Phosphatidylinositol (PI) phosphodiesterase"/>
    <property type="match status" value="1"/>
</dbReference>
<evidence type="ECO:0000313" key="3">
    <source>
        <dbReference type="Proteomes" id="UP001227126"/>
    </source>
</evidence>
<dbReference type="PANTHER" id="PTHR46211:SF1">
    <property type="entry name" value="GLYCEROPHOSPHODIESTER PHOSPHODIESTERASE, CYTOPLASMIC"/>
    <property type="match status" value="1"/>
</dbReference>
<sequence>MTPRLHPDFLTIPIAHRALHDVTEGRPENSRAAVCAAIDHGYGIEIDLQLTADGQAVVFHDYDLSRLTDAKGPLRQRTAAEAAGIRLKNGDGETIPRLSEILDLVRGAVPLLIEIKDQDGGMGPDVGPLEQATAQALAGYDGPVAVMSFNPYSVARLADLAPAVPRGLVTEGYDPADWPLPAETCARLRDIPDFDACKAAFVSHDKTDLARPRVQQLRADGVPVLCWTIRSPQEETAAREFADNVTFEGYLARHPS</sequence>
<accession>A0ABT7FFW4</accession>
<gene>
    <name evidence="2" type="ORF">QO034_12935</name>
</gene>
<feature type="domain" description="GP-PDE" evidence="1">
    <location>
        <begin position="11"/>
        <end position="256"/>
    </location>
</feature>
<dbReference type="InterPro" id="IPR030395">
    <property type="entry name" value="GP_PDE_dom"/>
</dbReference>
<protein>
    <submittedName>
        <fullName evidence="2">Glycerophosphodiester phosphodiesterase family protein</fullName>
    </submittedName>
</protein>
<organism evidence="2 3">
    <name type="scientific">Sedimentitalea xiamensis</name>
    <dbReference type="NCBI Taxonomy" id="3050037"/>
    <lineage>
        <taxon>Bacteria</taxon>
        <taxon>Pseudomonadati</taxon>
        <taxon>Pseudomonadota</taxon>
        <taxon>Alphaproteobacteria</taxon>
        <taxon>Rhodobacterales</taxon>
        <taxon>Paracoccaceae</taxon>
        <taxon>Sedimentitalea</taxon>
    </lineage>
</organism>
<evidence type="ECO:0000259" key="1">
    <source>
        <dbReference type="PROSITE" id="PS51704"/>
    </source>
</evidence>
<name>A0ABT7FFW4_9RHOB</name>
<reference evidence="2 3" key="1">
    <citation type="submission" date="2023-05" db="EMBL/GenBank/DDBJ databases">
        <title>Sedimentitalea sp. nov. JM2-8.</title>
        <authorList>
            <person name="Huang J."/>
        </authorList>
    </citation>
    <scope>NUCLEOTIDE SEQUENCE [LARGE SCALE GENOMIC DNA]</scope>
    <source>
        <strain evidence="2 3">JM2-8</strain>
    </source>
</reference>
<proteinExistence type="predicted"/>
<dbReference type="PANTHER" id="PTHR46211">
    <property type="entry name" value="GLYCEROPHOSPHORYL DIESTER PHOSPHODIESTERASE"/>
    <property type="match status" value="1"/>
</dbReference>
<dbReference type="PROSITE" id="PS51704">
    <property type="entry name" value="GP_PDE"/>
    <property type="match status" value="1"/>
</dbReference>